<accession>A0A085WCK7</accession>
<dbReference type="EMBL" id="JMCB01000012">
    <property type="protein sequence ID" value="KFE65420.1"/>
    <property type="molecule type" value="Genomic_DNA"/>
</dbReference>
<proteinExistence type="predicted"/>
<evidence type="ECO:0000313" key="2">
    <source>
        <dbReference type="EMBL" id="KFE65420.1"/>
    </source>
</evidence>
<reference evidence="2 3" key="1">
    <citation type="submission" date="2014-04" db="EMBL/GenBank/DDBJ databases">
        <title>Genome assembly of Hyalangium minutum DSM 14724.</title>
        <authorList>
            <person name="Sharma G."/>
            <person name="Subramanian S."/>
        </authorList>
    </citation>
    <scope>NUCLEOTIDE SEQUENCE [LARGE SCALE GENOMIC DNA]</scope>
    <source>
        <strain evidence="2 3">DSM 14724</strain>
    </source>
</reference>
<dbReference type="STRING" id="394096.DB31_1536"/>
<feature type="region of interest" description="Disordered" evidence="1">
    <location>
        <begin position="215"/>
        <end position="235"/>
    </location>
</feature>
<protein>
    <submittedName>
        <fullName evidence="2">Uncharacterized protein</fullName>
    </submittedName>
</protein>
<dbReference type="OrthoDB" id="5506216at2"/>
<comment type="caution">
    <text evidence="2">The sequence shown here is derived from an EMBL/GenBank/DDBJ whole genome shotgun (WGS) entry which is preliminary data.</text>
</comment>
<keyword evidence="3" id="KW-1185">Reference proteome</keyword>
<evidence type="ECO:0000256" key="1">
    <source>
        <dbReference type="SAM" id="MobiDB-lite"/>
    </source>
</evidence>
<feature type="compositionally biased region" description="Polar residues" evidence="1">
    <location>
        <begin position="219"/>
        <end position="228"/>
    </location>
</feature>
<organism evidence="2 3">
    <name type="scientific">Hyalangium minutum</name>
    <dbReference type="NCBI Taxonomy" id="394096"/>
    <lineage>
        <taxon>Bacteria</taxon>
        <taxon>Pseudomonadati</taxon>
        <taxon>Myxococcota</taxon>
        <taxon>Myxococcia</taxon>
        <taxon>Myxococcales</taxon>
        <taxon>Cystobacterineae</taxon>
        <taxon>Archangiaceae</taxon>
        <taxon>Hyalangium</taxon>
    </lineage>
</organism>
<evidence type="ECO:0000313" key="3">
    <source>
        <dbReference type="Proteomes" id="UP000028725"/>
    </source>
</evidence>
<feature type="region of interest" description="Disordered" evidence="1">
    <location>
        <begin position="262"/>
        <end position="283"/>
    </location>
</feature>
<name>A0A085WCK7_9BACT</name>
<gene>
    <name evidence="2" type="ORF">DB31_1536</name>
</gene>
<dbReference type="AlphaFoldDB" id="A0A085WCK7"/>
<dbReference type="Proteomes" id="UP000028725">
    <property type="component" value="Unassembled WGS sequence"/>
</dbReference>
<sequence length="302" mass="33584">MPPAPLPDVRTALSDLSTWLYRLPVQKAEPLAGPTAEVEAILYGKTGFADETLFLYGYCVGGSEHCFLYDTPWDEVHRALGGGTPAEWYDGLSMPRAFRVRYSVSDPSKHEILDPLLKEMMNRPIRPLGRRPGSTRLLTAPVEEVLRDIEHWDQRLRFLREGLLLVPANDPRVASWTPVTGVFGGIAGSGSASYAHYRYSVGGTGYVFAVKPTPPISEMTPSDHSPGSSRKERRAHLAAARRQEQAFRSLVSGQEVRIRFNPQTPAEHSLELPPLQEGERPPTVDPFSVVFQLEPVVLRSMQ</sequence>
<dbReference type="RefSeq" id="WP_044193254.1">
    <property type="nucleotide sequence ID" value="NZ_JMCB01000012.1"/>
</dbReference>